<dbReference type="AlphaFoldDB" id="A0A239AUU0"/>
<protein>
    <recommendedName>
        <fullName evidence="1">DUF6879 domain-containing protein</fullName>
    </recommendedName>
</protein>
<accession>A0A239AUU0</accession>
<proteinExistence type="predicted"/>
<dbReference type="InterPro" id="IPR049244">
    <property type="entry name" value="DUF6879"/>
</dbReference>
<reference evidence="2 3" key="1">
    <citation type="submission" date="2017-06" db="EMBL/GenBank/DDBJ databases">
        <authorList>
            <person name="Kim H.J."/>
            <person name="Triplett B.A."/>
        </authorList>
    </citation>
    <scope>NUCLEOTIDE SEQUENCE [LARGE SCALE GENOMIC DNA]</scope>
    <source>
        <strain evidence="2 3">DSM 45207</strain>
    </source>
</reference>
<gene>
    <name evidence="2" type="ORF">SAMN06265360_1631</name>
</gene>
<keyword evidence="3" id="KW-1185">Reference proteome</keyword>
<dbReference type="EMBL" id="FZNW01000063">
    <property type="protein sequence ID" value="SNR99476.1"/>
    <property type="molecule type" value="Genomic_DNA"/>
</dbReference>
<organism evidence="2 3">
    <name type="scientific">Haloechinothrix alba</name>
    <dbReference type="NCBI Taxonomy" id="664784"/>
    <lineage>
        <taxon>Bacteria</taxon>
        <taxon>Bacillati</taxon>
        <taxon>Actinomycetota</taxon>
        <taxon>Actinomycetes</taxon>
        <taxon>Pseudonocardiales</taxon>
        <taxon>Pseudonocardiaceae</taxon>
        <taxon>Haloechinothrix</taxon>
    </lineage>
</organism>
<dbReference type="Proteomes" id="UP000198348">
    <property type="component" value="Unassembled WGS sequence"/>
</dbReference>
<evidence type="ECO:0000313" key="3">
    <source>
        <dbReference type="Proteomes" id="UP000198348"/>
    </source>
</evidence>
<evidence type="ECO:0000313" key="2">
    <source>
        <dbReference type="EMBL" id="SNR99476.1"/>
    </source>
</evidence>
<name>A0A239AUU0_9PSEU</name>
<dbReference type="Pfam" id="PF21806">
    <property type="entry name" value="DUF6879"/>
    <property type="match status" value="1"/>
</dbReference>
<feature type="non-terminal residue" evidence="2">
    <location>
        <position position="1"/>
    </location>
</feature>
<sequence>IDRLWEGLTSFRYSLFRLETLQQYSGSSEDEALMEWRRTGTVPLTEELRQWCERIQRRVNDGRRVQRVHVVREPLSDYMRFELASYEPNVNAGEDVRIIPTSAGTWPTDVPPGSDFWLIDGRQLWSMQYAGDGEWLGAEQVTDAQQIVDACAIRDAALAQSVSWRDYWQR</sequence>
<evidence type="ECO:0000259" key="1">
    <source>
        <dbReference type="Pfam" id="PF21806"/>
    </source>
</evidence>
<feature type="domain" description="DUF6879" evidence="1">
    <location>
        <begin position="4"/>
        <end position="168"/>
    </location>
</feature>
<dbReference type="RefSeq" id="WP_176440100.1">
    <property type="nucleotide sequence ID" value="NZ_FZNW01000063.1"/>
</dbReference>